<accession>F3L0H3</accession>
<dbReference type="PROSITE" id="PS51257">
    <property type="entry name" value="PROKAR_LIPOPROTEIN"/>
    <property type="match status" value="1"/>
</dbReference>
<organism evidence="1 2">
    <name type="scientific">Aequoribacter fuscus</name>
    <dbReference type="NCBI Taxonomy" id="2518989"/>
    <lineage>
        <taxon>Bacteria</taxon>
        <taxon>Pseudomonadati</taxon>
        <taxon>Pseudomonadota</taxon>
        <taxon>Gammaproteobacteria</taxon>
        <taxon>Cellvibrionales</taxon>
        <taxon>Halieaceae</taxon>
        <taxon>Aequoribacter</taxon>
    </lineage>
</organism>
<dbReference type="Proteomes" id="UP000005615">
    <property type="component" value="Unassembled WGS sequence"/>
</dbReference>
<dbReference type="InterPro" id="IPR016195">
    <property type="entry name" value="Pol/histidinol_Pase-like"/>
</dbReference>
<evidence type="ECO:0000313" key="2">
    <source>
        <dbReference type="Proteomes" id="UP000005615"/>
    </source>
</evidence>
<dbReference type="AlphaFoldDB" id="F3L0H3"/>
<dbReference type="InterPro" id="IPR022028">
    <property type="entry name" value="DUF3604"/>
</dbReference>
<evidence type="ECO:0000313" key="1">
    <source>
        <dbReference type="EMBL" id="EGG30191.1"/>
    </source>
</evidence>
<dbReference type="EMBL" id="AEIG01000021">
    <property type="protein sequence ID" value="EGG30191.1"/>
    <property type="molecule type" value="Genomic_DNA"/>
</dbReference>
<dbReference type="OrthoDB" id="543560at2"/>
<dbReference type="eggNOG" id="ENOG502Z7WD">
    <property type="taxonomic scope" value="Bacteria"/>
</dbReference>
<keyword evidence="2" id="KW-1185">Reference proteome</keyword>
<dbReference type="RefSeq" id="WP_009575191.1">
    <property type="nucleotide sequence ID" value="NZ_AEIG01000021.1"/>
</dbReference>
<proteinExistence type="predicted"/>
<name>F3L0H3_9GAMM</name>
<comment type="caution">
    <text evidence="1">The sequence shown here is derived from an EMBL/GenBank/DDBJ whole genome shotgun (WGS) entry which is preliminary data.</text>
</comment>
<dbReference type="STRING" id="2518989.IMCC3088_894"/>
<gene>
    <name evidence="1" type="ORF">IMCC3088_894</name>
</gene>
<protein>
    <submittedName>
        <fullName evidence="1">Uncharacterized protein</fullName>
    </submittedName>
</protein>
<dbReference type="Gene3D" id="3.20.20.140">
    <property type="entry name" value="Metal-dependent hydrolases"/>
    <property type="match status" value="1"/>
</dbReference>
<dbReference type="SUPFAM" id="SSF89550">
    <property type="entry name" value="PHP domain-like"/>
    <property type="match status" value="1"/>
</dbReference>
<reference evidence="1 2" key="1">
    <citation type="journal article" date="2011" name="J. Bacteriol.">
        <title>Genome sequence of strain IMCC3088, a proteorhodopsin-containing marine bacterium belonging to the OM60/NOR5 clade.</title>
        <authorList>
            <person name="Jang Y."/>
            <person name="Oh H.M."/>
            <person name="Kang I."/>
            <person name="Lee K."/>
            <person name="Yang S.J."/>
            <person name="Cho J.C."/>
        </authorList>
    </citation>
    <scope>NUCLEOTIDE SEQUENCE [LARGE SCALE GENOMIC DNA]</scope>
    <source>
        <strain evidence="1 2">IMCC3088</strain>
    </source>
</reference>
<sequence length="642" mass="71151">MKSKLHTQSHCLGTATALALLVAACSAQAETLPITPIVKQPTNYSQTLSADFPKNVYFGDTHLHTTYSTDAGLVGSLRTPDDAYRFAKGEEVLSSTGTPAKLYRPLDFLVVTDHAENMGLPVALREQNAALLAEDFGRKVYDLASTGKVENMIKAYSLWQRGGLDKARDPLGAASEPIATDIWSRVTGFADQHYQPGVFTSFIGFEWTLAPGGSNLHRNVIFKDNADYANQIIPFSAYQSKDPKDLWLWMAEYEQNTGGKLLALAHNGNLSNGLMFSDKDRLTGEPITAEYATLRARWEPMYEVTQIKGDGEAHPLLSPNDEYADYGTWDNGSFGPEPKTQDMLTYEYARDALQRGMALEATLGVNPFKFGMVGSTDSHTALSTAEEDNFFGKVTATEPGSSFRVNEPITGRPGSHEVQQDHSMALASGLAAVWARENTREAIFEAMQRKEVYATTGSRIRLRLFGGFDYTQEDFFAPDFDRFGYQKGVPMGGDLSKASGDQRPILMIHAERDPDGANLDRVQVIKGYIDAAGQMQERIYDVALAGGRLPDDDGRNRQSVGNTVNEQEATYQNTIGAPVLRAYWQDPEFDPAQRAFYYVRVLEIPKPRWTAYDRARLGTQFPEGTPMTTVDRAYSSPIWYNP</sequence>
<dbReference type="Pfam" id="PF12228">
    <property type="entry name" value="DUF3604"/>
    <property type="match status" value="1"/>
</dbReference>